<sequence length="65" mass="8018">MRERVRKRFHGLEKEFDKWWVVRGGGEDISETLTKYTFWNDPLGKRKRNKLIKIFNSHIRDKQLE</sequence>
<dbReference type="AlphaFoldDB" id="A0A6C0B536"/>
<evidence type="ECO:0000313" key="1">
    <source>
        <dbReference type="EMBL" id="QHS86934.1"/>
    </source>
</evidence>
<reference evidence="1" key="1">
    <citation type="journal article" date="2020" name="Nature">
        <title>Giant virus diversity and host interactions through global metagenomics.</title>
        <authorList>
            <person name="Schulz F."/>
            <person name="Roux S."/>
            <person name="Paez-Espino D."/>
            <person name="Jungbluth S."/>
            <person name="Walsh D.A."/>
            <person name="Denef V.J."/>
            <person name="McMahon K.D."/>
            <person name="Konstantinidis K.T."/>
            <person name="Eloe-Fadrosh E.A."/>
            <person name="Kyrpides N.C."/>
            <person name="Woyke T."/>
        </authorList>
    </citation>
    <scope>NUCLEOTIDE SEQUENCE</scope>
    <source>
        <strain evidence="1">GVMAG-M-3300009422-16</strain>
    </source>
</reference>
<dbReference type="EMBL" id="MN739066">
    <property type="protein sequence ID" value="QHS86934.1"/>
    <property type="molecule type" value="Genomic_DNA"/>
</dbReference>
<accession>A0A6C0B536</accession>
<name>A0A6C0B536_9ZZZZ</name>
<organism evidence="1">
    <name type="scientific">viral metagenome</name>
    <dbReference type="NCBI Taxonomy" id="1070528"/>
    <lineage>
        <taxon>unclassified sequences</taxon>
        <taxon>metagenomes</taxon>
        <taxon>organismal metagenomes</taxon>
    </lineage>
</organism>
<proteinExistence type="predicted"/>
<protein>
    <submittedName>
        <fullName evidence="1">Uncharacterized protein</fullName>
    </submittedName>
</protein>